<protein>
    <recommendedName>
        <fullName evidence="5">Protein-arginine rhamnosyltransferase</fullName>
    </recommendedName>
    <alternativeName>
        <fullName evidence="6">EF-P arginine rhamnosyltransferase</fullName>
    </alternativeName>
</protein>
<dbReference type="EMBL" id="AAUX01000001">
    <property type="protein sequence ID" value="EAV47125.1"/>
    <property type="molecule type" value="Genomic_DNA"/>
</dbReference>
<dbReference type="InterPro" id="IPR016633">
    <property type="entry name" value="EarP"/>
</dbReference>
<dbReference type="AlphaFoldDB" id="A0P6G5"/>
<reference evidence="8 9" key="1">
    <citation type="submission" date="2006-11" db="EMBL/GenBank/DDBJ databases">
        <authorList>
            <person name="Giovannoni S."/>
            <person name="Vergin K."/>
            <person name="Ferriera S."/>
            <person name="Johnson J."/>
            <person name="Kravitz S."/>
            <person name="Beeson K."/>
            <person name="Sutton G."/>
            <person name="Rogers Y.-H."/>
            <person name="Friedman R."/>
            <person name="Frazier M."/>
            <person name="Venter J.C."/>
        </authorList>
    </citation>
    <scope>NUCLEOTIDE SEQUENCE [LARGE SCALE GENOMIC DNA]</scope>
    <source>
        <strain evidence="8 9">HTCC2181</strain>
    </source>
</reference>
<keyword evidence="9" id="KW-1185">Reference proteome</keyword>
<comment type="similarity">
    <text evidence="4">Belongs to the glycosyltransferase 104 family.</text>
</comment>
<evidence type="ECO:0000256" key="3">
    <source>
        <dbReference type="ARBA" id="ARBA00024303"/>
    </source>
</evidence>
<evidence type="ECO:0000256" key="7">
    <source>
        <dbReference type="ARBA" id="ARBA00048472"/>
    </source>
</evidence>
<sequence length="337" mass="39179">MRVWHIFSRIIDNYGDIAIAIRLAKQLNSLPKNRAVLLAEKSNTLNELLANNNATFKLLDIDDDLSVDAPATFIVTIFNTEIPKNYLDKISQKTKIFIYEYLTAESWTERFHLTPSLNLNPLIEKIYFYPGFSNKTGGLLREATVVKKEYKPSSINKSKIIKTSFFFYPHTKILEFLDLFDEIDYKCKALIYKGIIDKETVLKLPYHTATFNFLPPDQYDNLLYASDLNFVRGEDSLCRAIFSGKPFIWQPYIQADGAHLKKLEAFIFKYFDSIDSKLKNIISDIFNDWSSGQFKSESIRNYLYHYEDISLFYADRSNQFISKKSVVENLLTIVEKS</sequence>
<evidence type="ECO:0000256" key="1">
    <source>
        <dbReference type="ARBA" id="ARBA00022676"/>
    </source>
</evidence>
<evidence type="ECO:0000256" key="4">
    <source>
        <dbReference type="ARBA" id="ARBA00024346"/>
    </source>
</evidence>
<dbReference type="GO" id="GO:0106361">
    <property type="term" value="F:protein-arginine rhamnosyltransferase activity"/>
    <property type="evidence" value="ECO:0007669"/>
    <property type="project" value="InterPro"/>
</dbReference>
<comment type="caution">
    <text evidence="8">The sequence shown here is derived from an EMBL/GenBank/DDBJ whole genome shotgun (WGS) entry which is preliminary data.</text>
</comment>
<comment type="catalytic activity">
    <reaction evidence="7">
        <text>dTDP-beta-L-rhamnose + L-arginyl-[protein] = N(omega)-(alpha-L-rhamnosyl)-L-arginyl-[protein] + dTDP + H(+)</text>
        <dbReference type="Rhea" id="RHEA:66692"/>
        <dbReference type="Rhea" id="RHEA-COMP:10532"/>
        <dbReference type="Rhea" id="RHEA-COMP:17096"/>
        <dbReference type="ChEBI" id="CHEBI:15378"/>
        <dbReference type="ChEBI" id="CHEBI:29965"/>
        <dbReference type="ChEBI" id="CHEBI:57510"/>
        <dbReference type="ChEBI" id="CHEBI:58369"/>
        <dbReference type="ChEBI" id="CHEBI:167445"/>
    </reaction>
    <physiologicalReaction direction="left-to-right" evidence="7">
        <dbReference type="Rhea" id="RHEA:66693"/>
    </physiologicalReaction>
</comment>
<comment type="function">
    <text evidence="3">Protein-arginine rhamnosyltransferase that catalyzes the transfer of a single rhamnose to elongation factor P (EF-P) on 'Lys-32', a modification required for EF-P-dependent rescue of polyproline stalled ribosomes.</text>
</comment>
<organism evidence="8 9">
    <name type="scientific">Methylophilales bacterium HTCC2181</name>
    <dbReference type="NCBI Taxonomy" id="383631"/>
    <lineage>
        <taxon>Bacteria</taxon>
        <taxon>Pseudomonadati</taxon>
        <taxon>Pseudomonadota</taxon>
        <taxon>Betaproteobacteria</taxon>
        <taxon>Nitrosomonadales</taxon>
        <taxon>OM43 clade</taxon>
    </lineage>
</organism>
<evidence type="ECO:0000313" key="9">
    <source>
        <dbReference type="Proteomes" id="UP000054262"/>
    </source>
</evidence>
<accession>A0P6G5</accession>
<evidence type="ECO:0000256" key="6">
    <source>
        <dbReference type="ARBA" id="ARBA00030025"/>
    </source>
</evidence>
<evidence type="ECO:0000313" key="8">
    <source>
        <dbReference type="EMBL" id="EAV47125.1"/>
    </source>
</evidence>
<dbReference type="Proteomes" id="UP000054262">
    <property type="component" value="Unassembled WGS sequence"/>
</dbReference>
<dbReference type="OrthoDB" id="209085at2"/>
<proteinExistence type="inferred from homology"/>
<evidence type="ECO:0000256" key="5">
    <source>
        <dbReference type="ARBA" id="ARBA00024416"/>
    </source>
</evidence>
<evidence type="ECO:0000256" key="2">
    <source>
        <dbReference type="ARBA" id="ARBA00022679"/>
    </source>
</evidence>
<name>A0P6G5_9PROT</name>
<gene>
    <name evidence="8" type="ORF">MB2181_03590</name>
</gene>
<keyword evidence="2" id="KW-0808">Transferase</keyword>
<dbReference type="Pfam" id="PF10093">
    <property type="entry name" value="EarP"/>
    <property type="match status" value="1"/>
</dbReference>
<keyword evidence="1" id="KW-0328">Glycosyltransferase</keyword>